<keyword evidence="3" id="KW-1185">Reference proteome</keyword>
<protein>
    <submittedName>
        <fullName evidence="2">SGNH/GDSL hydrolase family protein</fullName>
    </submittedName>
</protein>
<gene>
    <name evidence="2" type="ORF">RYS15_05360</name>
</gene>
<dbReference type="RefSeq" id="WP_316972943.1">
    <property type="nucleotide sequence ID" value="NZ_JAWIIJ010000003.1"/>
</dbReference>
<comment type="caution">
    <text evidence="2">The sequence shown here is derived from an EMBL/GenBank/DDBJ whole genome shotgun (WGS) entry which is preliminary data.</text>
</comment>
<dbReference type="InterPro" id="IPR013830">
    <property type="entry name" value="SGNH_hydro"/>
</dbReference>
<dbReference type="SUPFAM" id="SSF52266">
    <property type="entry name" value="SGNH hydrolase"/>
    <property type="match status" value="1"/>
</dbReference>
<feature type="domain" description="SGNH hydrolase-type esterase" evidence="1">
    <location>
        <begin position="50"/>
        <end position="220"/>
    </location>
</feature>
<dbReference type="Pfam" id="PF13472">
    <property type="entry name" value="Lipase_GDSL_2"/>
    <property type="match status" value="1"/>
</dbReference>
<dbReference type="EMBL" id="JAWIIJ010000003">
    <property type="protein sequence ID" value="MDV2078099.1"/>
    <property type="molecule type" value="Genomic_DNA"/>
</dbReference>
<organism evidence="2 3">
    <name type="scientific">Marinobacter xestospongiae</name>
    <dbReference type="NCBI Taxonomy" id="994319"/>
    <lineage>
        <taxon>Bacteria</taxon>
        <taxon>Pseudomonadati</taxon>
        <taxon>Pseudomonadota</taxon>
        <taxon>Gammaproteobacteria</taxon>
        <taxon>Pseudomonadales</taxon>
        <taxon>Marinobacteraceae</taxon>
        <taxon>Marinobacter</taxon>
    </lineage>
</organism>
<evidence type="ECO:0000313" key="3">
    <source>
        <dbReference type="Proteomes" id="UP001269819"/>
    </source>
</evidence>
<proteinExistence type="predicted"/>
<evidence type="ECO:0000313" key="2">
    <source>
        <dbReference type="EMBL" id="MDV2078099.1"/>
    </source>
</evidence>
<dbReference type="Gene3D" id="3.40.50.1110">
    <property type="entry name" value="SGNH hydrolase"/>
    <property type="match status" value="1"/>
</dbReference>
<dbReference type="InterPro" id="IPR036514">
    <property type="entry name" value="SGNH_hydro_sf"/>
</dbReference>
<dbReference type="Proteomes" id="UP001269819">
    <property type="component" value="Unassembled WGS sequence"/>
</dbReference>
<dbReference type="GO" id="GO:0016787">
    <property type="term" value="F:hydrolase activity"/>
    <property type="evidence" value="ECO:0007669"/>
    <property type="project" value="UniProtKB-KW"/>
</dbReference>
<name>A0ABU3VV14_9GAMM</name>
<sequence length="255" mass="27618">MLYPLTTLLLLPWLLWQGRRVRRDTPRLPEPDGPREGLSGSGAPLAVLMVGDSAAAGVGTRVQTRALSGQLVQALAQRFQVRWQLLARTGDSSADVCDRLAAQSPRPFDLALVSVGVNDVTGRTTLRQWHRHLQQLTGLLQQRFGVREVVFTAIPPMHQFPALPQPLRWYLGRRAGQLNQALAQFCRDTGGCSLLQVPFPFEPGLMASDGFHPGEAAYALWGQHGAELLADLHVKALSDAPSGALSGVTPAALAE</sequence>
<accession>A0ABU3VV14</accession>
<keyword evidence="2" id="KW-0378">Hydrolase</keyword>
<dbReference type="CDD" id="cd01836">
    <property type="entry name" value="FeeA_FeeB_like"/>
    <property type="match status" value="1"/>
</dbReference>
<evidence type="ECO:0000259" key="1">
    <source>
        <dbReference type="Pfam" id="PF13472"/>
    </source>
</evidence>
<reference evidence="2 3" key="1">
    <citation type="submission" date="2023-10" db="EMBL/GenBank/DDBJ databases">
        <title>Characteristics and mechanism of a salt-tolerant marine origin heterotrophic nitrifying- aerobic denitrifying bacteria Marinobacter xestospongiae HN1.</title>
        <authorList>
            <person name="Qi R."/>
        </authorList>
    </citation>
    <scope>NUCLEOTIDE SEQUENCE [LARGE SCALE GENOMIC DNA]</scope>
    <source>
        <strain evidence="2 3">HN1</strain>
    </source>
</reference>